<comment type="caution">
    <text evidence="1">The sequence shown here is derived from an EMBL/GenBank/DDBJ whole genome shotgun (WGS) entry which is preliminary data.</text>
</comment>
<organism evidence="1 2">
    <name type="scientific">Acidithrix ferrooxidans</name>
    <dbReference type="NCBI Taxonomy" id="1280514"/>
    <lineage>
        <taxon>Bacteria</taxon>
        <taxon>Bacillati</taxon>
        <taxon>Actinomycetota</taxon>
        <taxon>Acidimicrobiia</taxon>
        <taxon>Acidimicrobiales</taxon>
        <taxon>Acidimicrobiaceae</taxon>
        <taxon>Acidithrix</taxon>
    </lineage>
</organism>
<protein>
    <submittedName>
        <fullName evidence="1">Uncharacterized protein</fullName>
    </submittedName>
</protein>
<dbReference type="InterPro" id="IPR021228">
    <property type="entry name" value="BrxD"/>
</dbReference>
<dbReference type="AlphaFoldDB" id="A0A0D8HIF1"/>
<dbReference type="EMBL" id="JXYS01000034">
    <property type="protein sequence ID" value="KJF17639.1"/>
    <property type="molecule type" value="Genomic_DNA"/>
</dbReference>
<dbReference type="RefSeq" id="WP_052605267.1">
    <property type="nucleotide sequence ID" value="NZ_JXYS01000034.1"/>
</dbReference>
<gene>
    <name evidence="1" type="ORF">AXFE_15390</name>
</gene>
<dbReference type="OrthoDB" id="3362391at2"/>
<evidence type="ECO:0000313" key="1">
    <source>
        <dbReference type="EMBL" id="KJF17639.1"/>
    </source>
</evidence>
<evidence type="ECO:0000313" key="2">
    <source>
        <dbReference type="Proteomes" id="UP000032360"/>
    </source>
</evidence>
<sequence>MIDSDKYLEFFSQEYLTSYIPRGGTTTKFVLPPSGEEANFVDAICSQAQSSGHLVARIDSATSKVQMIEQIFFGIARQIDWQKLANSFTRIAAHSAGYPVPNDDQDLSLAMLAFSYGADEREVKRDINIVLQQRIFKDYSMVGEFRIAMMRLCQYELKSGQVTELERDSIIAWLEGSLRQISLLKSALIFRKISRSNARAMLFSLSRWIVANGYEGFLLTLDIRQFQKLRKEPDIESPGIIYSRNAVMDAYESLRQLIDNADEFSNFATIVVISPEFLSDDSRGLSAYQALKLRIYDEVRDKNRDNPYSSLISLSSSTAEELSQDLLDGNLATLKEVSH</sequence>
<dbReference type="STRING" id="1280514.AXFE_15390"/>
<dbReference type="Proteomes" id="UP000032360">
    <property type="component" value="Unassembled WGS sequence"/>
</dbReference>
<keyword evidence="2" id="KW-1185">Reference proteome</keyword>
<reference evidence="1 2" key="1">
    <citation type="submission" date="2015-01" db="EMBL/GenBank/DDBJ databases">
        <title>Draft genome of the acidophilic iron oxidizer Acidithrix ferrooxidans strain Py-F3.</title>
        <authorList>
            <person name="Poehlein A."/>
            <person name="Eisen S."/>
            <person name="Schloemann M."/>
            <person name="Johnson B.D."/>
            <person name="Daniel R."/>
            <person name="Muehling M."/>
        </authorList>
    </citation>
    <scope>NUCLEOTIDE SEQUENCE [LARGE SCALE GENOMIC DNA]</scope>
    <source>
        <strain evidence="1 2">Py-F3</strain>
    </source>
</reference>
<accession>A0A0D8HIF1</accession>
<proteinExistence type="predicted"/>
<name>A0A0D8HIF1_9ACTN</name>
<dbReference type="Pfam" id="PF10923">
    <property type="entry name" value="BrxC_BrxD"/>
    <property type="match status" value="1"/>
</dbReference>